<evidence type="ECO:0000256" key="4">
    <source>
        <dbReference type="ARBA" id="ARBA00022475"/>
    </source>
</evidence>
<dbReference type="Pfam" id="PF01925">
    <property type="entry name" value="TauE"/>
    <property type="match status" value="1"/>
</dbReference>
<dbReference type="Proteomes" id="UP000782519">
    <property type="component" value="Unassembled WGS sequence"/>
</dbReference>
<organism evidence="9 10">
    <name type="scientific">Rhodopseudomonas palustris</name>
    <dbReference type="NCBI Taxonomy" id="1076"/>
    <lineage>
        <taxon>Bacteria</taxon>
        <taxon>Pseudomonadati</taxon>
        <taxon>Pseudomonadota</taxon>
        <taxon>Alphaproteobacteria</taxon>
        <taxon>Hyphomicrobiales</taxon>
        <taxon>Nitrobacteraceae</taxon>
        <taxon>Rhodopseudomonas</taxon>
    </lineage>
</organism>
<evidence type="ECO:0000256" key="1">
    <source>
        <dbReference type="ARBA" id="ARBA00004651"/>
    </source>
</evidence>
<keyword evidence="3" id="KW-0813">Transport</keyword>
<comment type="subcellular location">
    <subcellularLocation>
        <location evidence="1 8">Cell membrane</location>
        <topology evidence="1 8">Multi-pass membrane protein</topology>
    </subcellularLocation>
</comment>
<evidence type="ECO:0000256" key="8">
    <source>
        <dbReference type="RuleBase" id="RU363041"/>
    </source>
</evidence>
<dbReference type="InterPro" id="IPR002781">
    <property type="entry name" value="TM_pro_TauE-like"/>
</dbReference>
<accession>A0A933W015</accession>
<dbReference type="EMBL" id="JACRJB010000010">
    <property type="protein sequence ID" value="MBI5128435.1"/>
    <property type="molecule type" value="Genomic_DNA"/>
</dbReference>
<feature type="transmembrane region" description="Helical" evidence="8">
    <location>
        <begin position="12"/>
        <end position="36"/>
    </location>
</feature>
<feature type="transmembrane region" description="Helical" evidence="8">
    <location>
        <begin position="42"/>
        <end position="64"/>
    </location>
</feature>
<keyword evidence="5 8" id="KW-0812">Transmembrane</keyword>
<evidence type="ECO:0000256" key="2">
    <source>
        <dbReference type="ARBA" id="ARBA00009142"/>
    </source>
</evidence>
<dbReference type="InterPro" id="IPR052017">
    <property type="entry name" value="TSUP"/>
</dbReference>
<feature type="transmembrane region" description="Helical" evidence="8">
    <location>
        <begin position="169"/>
        <end position="190"/>
    </location>
</feature>
<evidence type="ECO:0000256" key="6">
    <source>
        <dbReference type="ARBA" id="ARBA00022989"/>
    </source>
</evidence>
<proteinExistence type="inferred from homology"/>
<evidence type="ECO:0000256" key="5">
    <source>
        <dbReference type="ARBA" id="ARBA00022692"/>
    </source>
</evidence>
<evidence type="ECO:0000256" key="7">
    <source>
        <dbReference type="ARBA" id="ARBA00023136"/>
    </source>
</evidence>
<feature type="transmembrane region" description="Helical" evidence="8">
    <location>
        <begin position="101"/>
        <end position="118"/>
    </location>
</feature>
<feature type="transmembrane region" description="Helical" evidence="8">
    <location>
        <begin position="196"/>
        <end position="219"/>
    </location>
</feature>
<gene>
    <name evidence="9" type="ORF">HZA66_03250</name>
</gene>
<dbReference type="GO" id="GO:0005886">
    <property type="term" value="C:plasma membrane"/>
    <property type="evidence" value="ECO:0007669"/>
    <property type="project" value="UniProtKB-SubCell"/>
</dbReference>
<reference evidence="9" key="1">
    <citation type="submission" date="2020-07" db="EMBL/GenBank/DDBJ databases">
        <title>Huge and variable diversity of episymbiotic CPR bacteria and DPANN archaea in groundwater ecosystems.</title>
        <authorList>
            <person name="He C.Y."/>
            <person name="Keren R."/>
            <person name="Whittaker M."/>
            <person name="Farag I.F."/>
            <person name="Doudna J."/>
            <person name="Cate J.H.D."/>
            <person name="Banfield J.F."/>
        </authorList>
    </citation>
    <scope>NUCLEOTIDE SEQUENCE</scope>
    <source>
        <strain evidence="9">NC_groundwater_1818_Pr3_B-0.1um_66_35</strain>
    </source>
</reference>
<name>A0A933W015_RHOPL</name>
<protein>
    <recommendedName>
        <fullName evidence="8">Probable membrane transporter protein</fullName>
    </recommendedName>
</protein>
<evidence type="ECO:0000313" key="9">
    <source>
        <dbReference type="EMBL" id="MBI5128435.1"/>
    </source>
</evidence>
<keyword evidence="4 8" id="KW-1003">Cell membrane</keyword>
<keyword evidence="6 8" id="KW-1133">Transmembrane helix</keyword>
<evidence type="ECO:0000256" key="3">
    <source>
        <dbReference type="ARBA" id="ARBA00022448"/>
    </source>
</evidence>
<dbReference type="PANTHER" id="PTHR30269:SF37">
    <property type="entry name" value="MEMBRANE TRANSPORTER PROTEIN"/>
    <property type="match status" value="1"/>
</dbReference>
<keyword evidence="7 8" id="KW-0472">Membrane</keyword>
<comment type="caution">
    <text evidence="9">The sequence shown here is derived from an EMBL/GenBank/DDBJ whole genome shotgun (WGS) entry which is preliminary data.</text>
</comment>
<feature type="transmembrane region" description="Helical" evidence="8">
    <location>
        <begin position="76"/>
        <end position="95"/>
    </location>
</feature>
<sequence>MFEFSDPHRIAVILIAGLFGGFVRGYSGFGFALAAMPILTLALSPAAAVPSVFPLECAIGLLTLPSEWRHVDLRVLKWLALGAVIGTPVGLTVLTLVPAEIMRLLLGLAVAVAAFRAWRGERDVLATRAPNLAAIGFLSGCLNGSTAMSGPPVIVSLLGSNMPMLSARATLIAFIAMSACFGIALSAARGAYSAEIWRVSLLMAPAAAVGCGLGLVTFANMPRRIYRSVSLALLTVAMSIAILTAGLAIWTKAVA</sequence>
<evidence type="ECO:0000313" key="10">
    <source>
        <dbReference type="Proteomes" id="UP000782519"/>
    </source>
</evidence>
<dbReference type="AlphaFoldDB" id="A0A933W015"/>
<comment type="similarity">
    <text evidence="2 8">Belongs to the 4-toluene sulfonate uptake permease (TSUP) (TC 2.A.102) family.</text>
</comment>
<feature type="transmembrane region" description="Helical" evidence="8">
    <location>
        <begin position="231"/>
        <end position="250"/>
    </location>
</feature>
<dbReference type="PANTHER" id="PTHR30269">
    <property type="entry name" value="TRANSMEMBRANE PROTEIN YFCA"/>
    <property type="match status" value="1"/>
</dbReference>